<evidence type="ECO:0000313" key="2">
    <source>
        <dbReference type="EMBL" id="MBE9077516.1"/>
    </source>
</evidence>
<dbReference type="InterPro" id="IPR012296">
    <property type="entry name" value="Nuclease_put_TT1808"/>
</dbReference>
<dbReference type="AlphaFoldDB" id="A0A8J7AC03"/>
<dbReference type="Proteomes" id="UP000636505">
    <property type="component" value="Unassembled WGS sequence"/>
</dbReference>
<feature type="domain" description="Putative restriction endonuclease" evidence="1">
    <location>
        <begin position="14"/>
        <end position="182"/>
    </location>
</feature>
<dbReference type="CDD" id="cd06260">
    <property type="entry name" value="DUF820-like"/>
    <property type="match status" value="1"/>
</dbReference>
<accession>A0A8J7AC03</accession>
<organism evidence="2 3">
    <name type="scientific">Vasconcelosia minhoensis LEGE 07310</name>
    <dbReference type="NCBI Taxonomy" id="915328"/>
    <lineage>
        <taxon>Bacteria</taxon>
        <taxon>Bacillati</taxon>
        <taxon>Cyanobacteriota</taxon>
        <taxon>Cyanophyceae</taxon>
        <taxon>Nodosilineales</taxon>
        <taxon>Cymatolegaceae</taxon>
        <taxon>Vasconcelosia</taxon>
        <taxon>Vasconcelosia minhoensis</taxon>
    </lineage>
</organism>
<keyword evidence="2" id="KW-0378">Hydrolase</keyword>
<comment type="caution">
    <text evidence="2">The sequence shown here is derived from an EMBL/GenBank/DDBJ whole genome shotgun (WGS) entry which is preliminary data.</text>
</comment>
<dbReference type="Gene3D" id="3.90.1570.10">
    <property type="entry name" value="tt1808, chain A"/>
    <property type="match status" value="1"/>
</dbReference>
<evidence type="ECO:0000259" key="1">
    <source>
        <dbReference type="Pfam" id="PF05685"/>
    </source>
</evidence>
<dbReference type="PANTHER" id="PTHR34107:SF4">
    <property type="entry name" value="SLL1222 PROTEIN"/>
    <property type="match status" value="1"/>
</dbReference>
<gene>
    <name evidence="2" type="ORF">IQ241_09425</name>
</gene>
<reference evidence="2" key="1">
    <citation type="submission" date="2020-10" db="EMBL/GenBank/DDBJ databases">
        <authorList>
            <person name="Castelo-Branco R."/>
            <person name="Eusebio N."/>
            <person name="Adriana R."/>
            <person name="Vieira A."/>
            <person name="Brugerolle De Fraissinette N."/>
            <person name="Rezende De Castro R."/>
            <person name="Schneider M.P."/>
            <person name="Vasconcelos V."/>
            <person name="Leao P.N."/>
        </authorList>
    </citation>
    <scope>NUCLEOTIDE SEQUENCE</scope>
    <source>
        <strain evidence="2">LEGE 07310</strain>
    </source>
</reference>
<dbReference type="Pfam" id="PF05685">
    <property type="entry name" value="Uma2"/>
    <property type="match status" value="1"/>
</dbReference>
<dbReference type="GO" id="GO:0004519">
    <property type="term" value="F:endonuclease activity"/>
    <property type="evidence" value="ECO:0007669"/>
    <property type="project" value="UniProtKB-KW"/>
</dbReference>
<keyword evidence="3" id="KW-1185">Reference proteome</keyword>
<name>A0A8J7AC03_9CYAN</name>
<evidence type="ECO:0000313" key="3">
    <source>
        <dbReference type="Proteomes" id="UP000636505"/>
    </source>
</evidence>
<dbReference type="InterPro" id="IPR011335">
    <property type="entry name" value="Restrct_endonuc-II-like"/>
</dbReference>
<dbReference type="InterPro" id="IPR008538">
    <property type="entry name" value="Uma2"/>
</dbReference>
<keyword evidence="2" id="KW-0255">Endonuclease</keyword>
<sequence>MNKIISPIRWTIHDLDALPENEGIRREIIDGELFVTRAPHWKHQDIIANIITELKIWSKNHSGKAFSSPGIIRSEEDNVIPDLVWVSNERLTGIADEAGHFTGFPELVVEVLSAGERNIYRDKQAKLKLYSQGEAQEYWIVDRFSKQLEVYRQQKGKLVLVEILTEADSLTSPLFANFSLTISQIFA</sequence>
<keyword evidence="2" id="KW-0540">Nuclease</keyword>
<dbReference type="SUPFAM" id="SSF52980">
    <property type="entry name" value="Restriction endonuclease-like"/>
    <property type="match status" value="1"/>
</dbReference>
<protein>
    <submittedName>
        <fullName evidence="2">Uma2 family endonuclease</fullName>
    </submittedName>
</protein>
<proteinExistence type="predicted"/>
<dbReference type="PANTHER" id="PTHR34107">
    <property type="entry name" value="SLL0198 PROTEIN-RELATED"/>
    <property type="match status" value="1"/>
</dbReference>
<dbReference type="EMBL" id="JADEXG010000017">
    <property type="protein sequence ID" value="MBE9077516.1"/>
    <property type="molecule type" value="Genomic_DNA"/>
</dbReference>
<dbReference type="RefSeq" id="WP_193906345.1">
    <property type="nucleotide sequence ID" value="NZ_JADEXG010000017.1"/>
</dbReference>